<feature type="region of interest" description="Disordered" evidence="3">
    <location>
        <begin position="119"/>
        <end position="171"/>
    </location>
</feature>
<evidence type="ECO:0000256" key="1">
    <source>
        <dbReference type="ARBA" id="ARBA00004613"/>
    </source>
</evidence>
<dbReference type="InterPro" id="IPR011049">
    <property type="entry name" value="Serralysin-like_metalloprot_C"/>
</dbReference>
<comment type="subcellular location">
    <subcellularLocation>
        <location evidence="1">Secreted</location>
    </subcellularLocation>
</comment>
<evidence type="ECO:0000256" key="3">
    <source>
        <dbReference type="SAM" id="MobiDB-lite"/>
    </source>
</evidence>
<evidence type="ECO:0008006" key="6">
    <source>
        <dbReference type="Google" id="ProtNLM"/>
    </source>
</evidence>
<dbReference type="PANTHER" id="PTHR38340">
    <property type="entry name" value="S-LAYER PROTEIN"/>
    <property type="match status" value="1"/>
</dbReference>
<dbReference type="InterPro" id="IPR050557">
    <property type="entry name" value="RTX_toxin/Mannuronan_C5-epim"/>
</dbReference>
<reference evidence="4" key="1">
    <citation type="submission" date="2021-04" db="EMBL/GenBank/DDBJ databases">
        <title>The genome sequence of Ideonella sp. 4Y11.</title>
        <authorList>
            <person name="Liu Y."/>
        </authorList>
    </citation>
    <scope>NUCLEOTIDE SEQUENCE</scope>
    <source>
        <strain evidence="4">4Y11</strain>
    </source>
</reference>
<dbReference type="InterPro" id="IPR001343">
    <property type="entry name" value="Hemolysn_Ca-bd"/>
</dbReference>
<evidence type="ECO:0000313" key="5">
    <source>
        <dbReference type="Proteomes" id="UP000678374"/>
    </source>
</evidence>
<dbReference type="Pfam" id="PF00353">
    <property type="entry name" value="HemolysinCabind"/>
    <property type="match status" value="3"/>
</dbReference>
<dbReference type="EMBL" id="JAGQDE010000028">
    <property type="protein sequence ID" value="MBQ0961433.1"/>
    <property type="molecule type" value="Genomic_DNA"/>
</dbReference>
<dbReference type="RefSeq" id="WP_310741133.1">
    <property type="nucleotide sequence ID" value="NZ_JAGQDE010000028.1"/>
</dbReference>
<evidence type="ECO:0000313" key="4">
    <source>
        <dbReference type="EMBL" id="MBQ0961433.1"/>
    </source>
</evidence>
<feature type="non-terminal residue" evidence="4">
    <location>
        <position position="322"/>
    </location>
</feature>
<proteinExistence type="predicted"/>
<dbReference type="Proteomes" id="UP000678374">
    <property type="component" value="Unassembled WGS sequence"/>
</dbReference>
<dbReference type="InterPro" id="IPR018511">
    <property type="entry name" value="Hemolysin-typ_Ca-bd_CS"/>
</dbReference>
<dbReference type="GO" id="GO:0005509">
    <property type="term" value="F:calcium ion binding"/>
    <property type="evidence" value="ECO:0007669"/>
    <property type="project" value="InterPro"/>
</dbReference>
<name>A0A940YT81_9BURK</name>
<evidence type="ECO:0000256" key="2">
    <source>
        <dbReference type="ARBA" id="ARBA00022525"/>
    </source>
</evidence>
<sequence length="322" mass="31603">MLKTVRGQALANLPSVLNQAPMASDDADEMCLTARGATPRLTGLEPLAMAAVAATSPGPETALGMPTSGMRLASVITGTSSSETLTGTESADFISGMGGSDSISGLGGDDVLYAYSASDTGSSSDKDTLDGGTGNDQLFGGAGSDVLQGGADNDTLSGNGGNDNLDGGTGADVLNGGAGDDVLTGGTGADRIVVGRGTDGVDTALGFSVAEGDLLDFTQIGISDAATVQSLLAAGGGTWTIDITYGSSSPSKLILSGLNAADVGAANWLLSTVVSNDVLIGTSYSDRMFAGLGDDVVSGGSGADWLFGESGNDVLYAHFASG</sequence>
<dbReference type="SUPFAM" id="SSF51120">
    <property type="entry name" value="beta-Roll"/>
    <property type="match status" value="2"/>
</dbReference>
<gene>
    <name evidence="4" type="ORF">KAK06_20935</name>
</gene>
<accession>A0A940YT81</accession>
<comment type="caution">
    <text evidence="4">The sequence shown here is derived from an EMBL/GenBank/DDBJ whole genome shotgun (WGS) entry which is preliminary data.</text>
</comment>
<dbReference type="PRINTS" id="PR00313">
    <property type="entry name" value="CABNDNGRPT"/>
</dbReference>
<dbReference type="PANTHER" id="PTHR38340:SF1">
    <property type="entry name" value="S-LAYER PROTEIN"/>
    <property type="match status" value="1"/>
</dbReference>
<protein>
    <recommendedName>
        <fullName evidence="6">Calcium-binding protein</fullName>
    </recommendedName>
</protein>
<dbReference type="Gene3D" id="2.150.10.10">
    <property type="entry name" value="Serralysin-like metalloprotease, C-terminal"/>
    <property type="match status" value="2"/>
</dbReference>
<keyword evidence="5" id="KW-1185">Reference proteome</keyword>
<keyword evidence="2" id="KW-0964">Secreted</keyword>
<dbReference type="GO" id="GO:0005576">
    <property type="term" value="C:extracellular region"/>
    <property type="evidence" value="ECO:0007669"/>
    <property type="project" value="UniProtKB-SubCell"/>
</dbReference>
<dbReference type="PROSITE" id="PS00330">
    <property type="entry name" value="HEMOLYSIN_CALCIUM"/>
    <property type="match status" value="3"/>
</dbReference>
<feature type="compositionally biased region" description="Low complexity" evidence="3">
    <location>
        <begin position="152"/>
        <end position="166"/>
    </location>
</feature>
<organism evidence="4 5">
    <name type="scientific">Ideonella aquatica</name>
    <dbReference type="NCBI Taxonomy" id="2824119"/>
    <lineage>
        <taxon>Bacteria</taxon>
        <taxon>Pseudomonadati</taxon>
        <taxon>Pseudomonadota</taxon>
        <taxon>Betaproteobacteria</taxon>
        <taxon>Burkholderiales</taxon>
        <taxon>Sphaerotilaceae</taxon>
        <taxon>Ideonella</taxon>
    </lineage>
</organism>
<dbReference type="AlphaFoldDB" id="A0A940YT81"/>